<reference evidence="2" key="1">
    <citation type="submission" date="2014-05" db="EMBL/GenBank/DDBJ databases">
        <authorList>
            <person name="Chronopoulou M."/>
        </authorList>
    </citation>
    <scope>NUCLEOTIDE SEQUENCE</scope>
    <source>
        <tissue evidence="2">Whole organism</tissue>
    </source>
</reference>
<organism evidence="2">
    <name type="scientific">Lepeophtheirus salmonis</name>
    <name type="common">Salmon louse</name>
    <name type="synonym">Caligus salmonis</name>
    <dbReference type="NCBI Taxonomy" id="72036"/>
    <lineage>
        <taxon>Eukaryota</taxon>
        <taxon>Metazoa</taxon>
        <taxon>Ecdysozoa</taxon>
        <taxon>Arthropoda</taxon>
        <taxon>Crustacea</taxon>
        <taxon>Multicrustacea</taxon>
        <taxon>Hexanauplia</taxon>
        <taxon>Copepoda</taxon>
        <taxon>Siphonostomatoida</taxon>
        <taxon>Caligidae</taxon>
        <taxon>Lepeophtheirus</taxon>
    </lineage>
</organism>
<evidence type="ECO:0000313" key="2">
    <source>
        <dbReference type="EMBL" id="CDW32013.1"/>
    </source>
</evidence>
<feature type="region of interest" description="Disordered" evidence="1">
    <location>
        <begin position="1"/>
        <end position="32"/>
    </location>
</feature>
<evidence type="ECO:0000256" key="1">
    <source>
        <dbReference type="SAM" id="MobiDB-lite"/>
    </source>
</evidence>
<feature type="compositionally biased region" description="Basic and acidic residues" evidence="1">
    <location>
        <begin position="11"/>
        <end position="22"/>
    </location>
</feature>
<dbReference type="EMBL" id="HACA01014652">
    <property type="protein sequence ID" value="CDW32013.1"/>
    <property type="molecule type" value="Transcribed_RNA"/>
</dbReference>
<feature type="non-terminal residue" evidence="2">
    <location>
        <position position="1"/>
    </location>
</feature>
<dbReference type="AlphaFoldDB" id="A0A0K2U195"/>
<name>A0A0K2U195_LEPSM</name>
<accession>A0A0K2U195</accession>
<sequence>RAYFRHSPRYHSGEDSCRARREARNRKNSSEPIASCNCPCATGRVLLEHIFSLLIIEIHQGQEHFLEDILVLIDTDFQTFQQPI</sequence>
<proteinExistence type="predicted"/>
<protein>
    <submittedName>
        <fullName evidence="2">Uncharacterized protein</fullName>
    </submittedName>
</protein>